<dbReference type="SMART" id="SM00465">
    <property type="entry name" value="GIYc"/>
    <property type="match status" value="1"/>
</dbReference>
<evidence type="ECO:0000256" key="1">
    <source>
        <dbReference type="ARBA" id="ARBA00001946"/>
    </source>
</evidence>
<dbReference type="OrthoDB" id="6574at10239"/>
<keyword evidence="5" id="KW-0378">Hydrolase</keyword>
<dbReference type="Gene3D" id="3.40.1440.10">
    <property type="entry name" value="GIY-YIG endonuclease"/>
    <property type="match status" value="1"/>
</dbReference>
<feature type="domain" description="GIY-YIG" evidence="4">
    <location>
        <begin position="17"/>
        <end position="102"/>
    </location>
</feature>
<keyword evidence="5" id="KW-0255">Endonuclease</keyword>
<protein>
    <submittedName>
        <fullName evidence="5">Putative endonuclease</fullName>
    </submittedName>
</protein>
<evidence type="ECO:0000256" key="3">
    <source>
        <dbReference type="SAM" id="MobiDB-lite"/>
    </source>
</evidence>
<dbReference type="InterPro" id="IPR035901">
    <property type="entry name" value="GIY-YIG_endonuc_sf"/>
</dbReference>
<dbReference type="Proteomes" id="UP000006037">
    <property type="component" value="Segment"/>
</dbReference>
<dbReference type="CDD" id="cd10443">
    <property type="entry name" value="GIY-YIG_HE_Tlr8p_PBC-V_like"/>
    <property type="match status" value="1"/>
</dbReference>
<dbReference type="InterPro" id="IPR000305">
    <property type="entry name" value="GIY-YIG_endonuc"/>
</dbReference>
<evidence type="ECO:0000313" key="5">
    <source>
        <dbReference type="EMBL" id="AFN39596.1"/>
    </source>
</evidence>
<feature type="region of interest" description="Disordered" evidence="3">
    <location>
        <begin position="123"/>
        <end position="157"/>
    </location>
</feature>
<evidence type="ECO:0000256" key="2">
    <source>
        <dbReference type="ARBA" id="ARBA00022842"/>
    </source>
</evidence>
<sequence length="183" mass="20801">MGTPPWSACANTGGFDMTCGIYLINHKPSGRKYVGQARNVEERWERHRKGDTNRYLREIVATEGPEALEFQLLEVAEPENLNAREIFWIGQHASMYPQGFNLTAGGKVPDSVSPEVRQILSQAQRKAWEGDPKRKQRQAELGRQRMAQDGYRERTVCSPEARAKIAAGMKERAGEMNRKRWGN</sequence>
<reference evidence="5 6" key="1">
    <citation type="journal article" date="2012" name="J. Virol.">
        <title>Complete Genome Sequence of Pseudomonas aeruginosa Siphophage MP1412.</title>
        <authorList>
            <person name="Bae H.W."/>
            <person name="Chung I.Y."/>
            <person name="Sim N."/>
            <person name="Cho Y.H."/>
        </authorList>
    </citation>
    <scope>NUCLEOTIDE SEQUENCE [LARGE SCALE GENOMIC DNA]</scope>
</reference>
<keyword evidence="2" id="KW-0460">Magnesium</keyword>
<dbReference type="GeneID" id="13405186"/>
<evidence type="ECO:0000259" key="4">
    <source>
        <dbReference type="PROSITE" id="PS50164"/>
    </source>
</evidence>
<gene>
    <name evidence="5" type="ORF">MP1412_25</name>
</gene>
<proteinExistence type="predicted"/>
<dbReference type="RefSeq" id="YP_006561032.1">
    <property type="nucleotide sequence ID" value="NC_018282.1"/>
</dbReference>
<dbReference type="Pfam" id="PF01541">
    <property type="entry name" value="GIY-YIG"/>
    <property type="match status" value="1"/>
</dbReference>
<feature type="compositionally biased region" description="Basic and acidic residues" evidence="3">
    <location>
        <begin position="126"/>
        <end position="143"/>
    </location>
</feature>
<dbReference type="PROSITE" id="PS50164">
    <property type="entry name" value="GIY_YIG"/>
    <property type="match status" value="1"/>
</dbReference>
<dbReference type="EMBL" id="JX131330">
    <property type="protein sequence ID" value="AFN39596.1"/>
    <property type="molecule type" value="Genomic_DNA"/>
</dbReference>
<dbReference type="GO" id="GO:0004519">
    <property type="term" value="F:endonuclease activity"/>
    <property type="evidence" value="ECO:0007669"/>
    <property type="project" value="UniProtKB-KW"/>
</dbReference>
<comment type="cofactor">
    <cofactor evidence="1">
        <name>Mg(2+)</name>
        <dbReference type="ChEBI" id="CHEBI:18420"/>
    </cofactor>
</comment>
<accession>I6XHK9</accession>
<dbReference type="SUPFAM" id="SSF82771">
    <property type="entry name" value="GIY-YIG endonuclease"/>
    <property type="match status" value="1"/>
</dbReference>
<organism evidence="5 6">
    <name type="scientific">Pseudomonas phage MP1412</name>
    <dbReference type="NCBI Taxonomy" id="1204517"/>
    <lineage>
        <taxon>Viruses</taxon>
        <taxon>Duplodnaviria</taxon>
        <taxon>Heunggongvirae</taxon>
        <taxon>Uroviricota</taxon>
        <taxon>Caudoviricetes</taxon>
        <taxon>Mesyanzhinovviridae</taxon>
        <taxon>Rabinowitzvirinae</taxon>
        <taxon>Yuavirus</taxon>
        <taxon>Yuavirus MP1412</taxon>
        <taxon>Pseudomonas virus MP1412</taxon>
    </lineage>
</organism>
<keyword evidence="5" id="KW-0540">Nuclease</keyword>
<name>I6XHK9_9CAUD</name>
<keyword evidence="6" id="KW-1185">Reference proteome</keyword>
<evidence type="ECO:0000313" key="6">
    <source>
        <dbReference type="Proteomes" id="UP000006037"/>
    </source>
</evidence>
<dbReference type="KEGG" id="vg:13405186"/>